<dbReference type="InterPro" id="IPR016024">
    <property type="entry name" value="ARM-type_fold"/>
</dbReference>
<dbReference type="PANTHER" id="PTHR46241:SF1">
    <property type="entry name" value="OUTER DYNEIN ARM-DOCKING COMPLEX SUBUNIT 2"/>
    <property type="match status" value="1"/>
</dbReference>
<dbReference type="AlphaFoldDB" id="A0ABD0V9H2"/>
<dbReference type="InterPro" id="IPR000357">
    <property type="entry name" value="HEAT"/>
</dbReference>
<dbReference type="Pfam" id="PF02985">
    <property type="entry name" value="HEAT"/>
    <property type="match status" value="1"/>
</dbReference>
<dbReference type="Gene3D" id="1.25.10.10">
    <property type="entry name" value="Leucine-rich Repeat Variant"/>
    <property type="match status" value="2"/>
</dbReference>
<protein>
    <submittedName>
        <fullName evidence="3">Uncharacterized protein</fullName>
    </submittedName>
</protein>
<evidence type="ECO:0000256" key="2">
    <source>
        <dbReference type="PROSITE-ProRule" id="PRU00259"/>
    </source>
</evidence>
<dbReference type="PROSITE" id="PS50176">
    <property type="entry name" value="ARM_REPEAT"/>
    <property type="match status" value="1"/>
</dbReference>
<proteinExistence type="predicted"/>
<dbReference type="PANTHER" id="PTHR46241">
    <property type="entry name" value="ARMADILLO REPEAT-CONTAINING PROTEIN 4 ARMC4"/>
    <property type="match status" value="1"/>
</dbReference>
<comment type="caution">
    <text evidence="3">The sequence shown here is derived from an EMBL/GenBank/DDBJ whole genome shotgun (WGS) entry which is preliminary data.</text>
</comment>
<dbReference type="SMART" id="SM00185">
    <property type="entry name" value="ARM"/>
    <property type="match status" value="6"/>
</dbReference>
<feature type="repeat" description="ARM" evidence="2">
    <location>
        <begin position="340"/>
        <end position="382"/>
    </location>
</feature>
<name>A0ABD0V9H2_DENTH</name>
<keyword evidence="1" id="KW-0677">Repeat</keyword>
<dbReference type="InterPro" id="IPR011989">
    <property type="entry name" value="ARM-like"/>
</dbReference>
<keyword evidence="4" id="KW-1185">Reference proteome</keyword>
<dbReference type="EMBL" id="JANQDX010000007">
    <property type="protein sequence ID" value="KAL0921720.1"/>
    <property type="molecule type" value="Genomic_DNA"/>
</dbReference>
<organism evidence="3 4">
    <name type="scientific">Dendrobium thyrsiflorum</name>
    <name type="common">Pinecone-like raceme dendrobium</name>
    <name type="synonym">Orchid</name>
    <dbReference type="NCBI Taxonomy" id="117978"/>
    <lineage>
        <taxon>Eukaryota</taxon>
        <taxon>Viridiplantae</taxon>
        <taxon>Streptophyta</taxon>
        <taxon>Embryophyta</taxon>
        <taxon>Tracheophyta</taxon>
        <taxon>Spermatophyta</taxon>
        <taxon>Magnoliopsida</taxon>
        <taxon>Liliopsida</taxon>
        <taxon>Asparagales</taxon>
        <taxon>Orchidaceae</taxon>
        <taxon>Epidendroideae</taxon>
        <taxon>Malaxideae</taxon>
        <taxon>Dendrobiinae</taxon>
        <taxon>Dendrobium</taxon>
    </lineage>
</organism>
<dbReference type="SUPFAM" id="SSF48371">
    <property type="entry name" value="ARM repeat"/>
    <property type="match status" value="2"/>
</dbReference>
<gene>
    <name evidence="3" type="ORF">M5K25_008821</name>
</gene>
<accession>A0ABD0V9H2</accession>
<evidence type="ECO:0000313" key="3">
    <source>
        <dbReference type="EMBL" id="KAL0921720.1"/>
    </source>
</evidence>
<dbReference type="InterPro" id="IPR000225">
    <property type="entry name" value="Armadillo"/>
</dbReference>
<evidence type="ECO:0000313" key="4">
    <source>
        <dbReference type="Proteomes" id="UP001552299"/>
    </source>
</evidence>
<evidence type="ECO:0000256" key="1">
    <source>
        <dbReference type="ARBA" id="ARBA00022737"/>
    </source>
</evidence>
<sequence length="465" mass="50650">MNSDLQILEDDVTNWREKVFRFNDVITCGGERRQLIAIYEFGRLSKLAPDSAIFLLVPTLVHALTSSHPSIREAAAFALCRLARRSGAPFCGIIVENGAIIDILGLLPESSDRFRRLLLRLLSALVAFHGPNRVTLAQKNGLDIVLELITSCSDDTRKPLLEILSAMAMLREVRRLVINVGALSFLIEAVSLGRMISRMQAAHAIGLLGVSKRVRCMLADSGAALALLQLIREGNQSAKITAGNALGIISSHVDCIRPVAEAGAIPLYTELLEGPDPLGREIAEDVFCILAVAEENAVLIAEQLVRVLRGCDEEAKSAAVDVFWNIAGYKHSVSVVRDSGAIPLLIEILRNGNVDIRVKVMGTIAQLSYEEANRKALAEAGGIPLLIDLFNGASEELRDYATEALMSFGEDPTFRDLVSEANDMNFPAFVDASGRMNHILTSNEDMSSSMRRLTIEQLTSDPDFS</sequence>
<reference evidence="3 4" key="1">
    <citation type="journal article" date="2024" name="Plant Biotechnol. J.">
        <title>Dendrobium thyrsiflorum genome and its molecular insights into genes involved in important horticultural traits.</title>
        <authorList>
            <person name="Chen B."/>
            <person name="Wang J.Y."/>
            <person name="Zheng P.J."/>
            <person name="Li K.L."/>
            <person name="Liang Y.M."/>
            <person name="Chen X.F."/>
            <person name="Zhang C."/>
            <person name="Zhao X."/>
            <person name="He X."/>
            <person name="Zhang G.Q."/>
            <person name="Liu Z.J."/>
            <person name="Xu Q."/>
        </authorList>
    </citation>
    <scope>NUCLEOTIDE SEQUENCE [LARGE SCALE GENOMIC DNA]</scope>
    <source>
        <strain evidence="3">GZMU011</strain>
    </source>
</reference>
<dbReference type="Proteomes" id="UP001552299">
    <property type="component" value="Unassembled WGS sequence"/>
</dbReference>